<dbReference type="SUPFAM" id="SSF103473">
    <property type="entry name" value="MFS general substrate transporter"/>
    <property type="match status" value="2"/>
</dbReference>
<evidence type="ECO:0000256" key="5">
    <source>
        <dbReference type="ARBA" id="ARBA00022989"/>
    </source>
</evidence>
<feature type="domain" description="Major facilitator superfamily (MFS) profile" evidence="9">
    <location>
        <begin position="69"/>
        <end position="566"/>
    </location>
</feature>
<evidence type="ECO:0000259" key="9">
    <source>
        <dbReference type="PROSITE" id="PS50850"/>
    </source>
</evidence>
<feature type="region of interest" description="Disordered" evidence="7">
    <location>
        <begin position="1"/>
        <end position="52"/>
    </location>
</feature>
<feature type="transmembrane region" description="Helical" evidence="8">
    <location>
        <begin position="104"/>
        <end position="126"/>
    </location>
</feature>
<feature type="transmembrane region" description="Helical" evidence="8">
    <location>
        <begin position="192"/>
        <end position="211"/>
    </location>
</feature>
<keyword evidence="6 8" id="KW-0472">Membrane</keyword>
<feature type="transmembrane region" description="Helical" evidence="8">
    <location>
        <begin position="336"/>
        <end position="356"/>
    </location>
</feature>
<dbReference type="AlphaFoldDB" id="A0AAE8N4H9"/>
<sequence length="574" mass="60819">MDSSRASTLAGDDAVEAPDLHAVPSRLSRVQSRQDPEKDGGEKPLAAPDTASAPAEQVRTITGYRWVLVLTALYSSAFLYGLDTTIAADIQGAVVETFGKVNQLAWLGAGFPMGSVAIILLVGSLYASFNFKWLFITFVLLFEIGSAVCGAAPNMNALIVGRAIAGAGGSGIYLGCLNYISAMTAPAERGTYISGIGLLWGLGCVLGPLIGGGLAESAATWRWAFYINLPIGGLVSPMMIIYLPNMSYSKGASVWGRVRNLDFLGFLLNIGIWVMFALSFTMAGAQWAWSDGRAIASVVVFGALVIIYALQQYFVVFTTPETRSFPVHLLRSRTQLLLYVATSANITAMFVVTYFIPIYFQFVHNDNAIMAAVRLLPFVAVAVTTNLAAGWLLSKVKFYMPIFLVSGVFILLGGSLLLGFLTPDTPQGQIYGFSVLMAFGVGLTLQLAYAVGPMTAPAKYMGDVISFLNVSQIGGTVISLVVAGQVFQSLAAKNLRAALAGQGFTDAEIVAGVAGARSELFTKLSGELRAQAVEAITKAIQKAFVLPVVGGAVLIVASVLMKRERLFGKVVVAG</sequence>
<dbReference type="InterPro" id="IPR011701">
    <property type="entry name" value="MFS"/>
</dbReference>
<dbReference type="Proteomes" id="UP001187682">
    <property type="component" value="Unassembled WGS sequence"/>
</dbReference>
<feature type="transmembrane region" description="Helical" evidence="8">
    <location>
        <begin position="263"/>
        <end position="289"/>
    </location>
</feature>
<gene>
    <name evidence="10" type="ORF">DNG_08036</name>
</gene>
<accession>A0AAE8N4H9</accession>
<evidence type="ECO:0000256" key="2">
    <source>
        <dbReference type="ARBA" id="ARBA00007520"/>
    </source>
</evidence>
<keyword evidence="11" id="KW-1185">Reference proteome</keyword>
<dbReference type="InterPro" id="IPR036259">
    <property type="entry name" value="MFS_trans_sf"/>
</dbReference>
<feature type="transmembrane region" description="Helical" evidence="8">
    <location>
        <begin position="295"/>
        <end position="316"/>
    </location>
</feature>
<comment type="subcellular location">
    <subcellularLocation>
        <location evidence="1">Membrane</location>
        <topology evidence="1">Multi-pass membrane protein</topology>
    </subcellularLocation>
</comment>
<proteinExistence type="inferred from homology"/>
<evidence type="ECO:0000256" key="7">
    <source>
        <dbReference type="SAM" id="MobiDB-lite"/>
    </source>
</evidence>
<organism evidence="10 11">
    <name type="scientific">Cephalotrichum gorgonifer</name>
    <dbReference type="NCBI Taxonomy" id="2041049"/>
    <lineage>
        <taxon>Eukaryota</taxon>
        <taxon>Fungi</taxon>
        <taxon>Dikarya</taxon>
        <taxon>Ascomycota</taxon>
        <taxon>Pezizomycotina</taxon>
        <taxon>Sordariomycetes</taxon>
        <taxon>Hypocreomycetidae</taxon>
        <taxon>Microascales</taxon>
        <taxon>Microascaceae</taxon>
        <taxon>Cephalotrichum</taxon>
    </lineage>
</organism>
<comment type="similarity">
    <text evidence="2">Belongs to the major facilitator superfamily. TCR/Tet family.</text>
</comment>
<dbReference type="Gene3D" id="1.20.1250.20">
    <property type="entry name" value="MFS general substrate transporter like domains"/>
    <property type="match status" value="2"/>
</dbReference>
<comment type="caution">
    <text evidence="10">The sequence shown here is derived from an EMBL/GenBank/DDBJ whole genome shotgun (WGS) entry which is preliminary data.</text>
</comment>
<feature type="transmembrane region" description="Helical" evidence="8">
    <location>
        <begin position="368"/>
        <end position="391"/>
    </location>
</feature>
<feature type="transmembrane region" description="Helical" evidence="8">
    <location>
        <begin position="430"/>
        <end position="452"/>
    </location>
</feature>
<protein>
    <submittedName>
        <fullName evidence="10">Related to aflatoxin efflux pump AFLT</fullName>
    </submittedName>
</protein>
<evidence type="ECO:0000256" key="6">
    <source>
        <dbReference type="ARBA" id="ARBA00023136"/>
    </source>
</evidence>
<dbReference type="EMBL" id="ONZQ02000012">
    <property type="protein sequence ID" value="SPO05349.1"/>
    <property type="molecule type" value="Genomic_DNA"/>
</dbReference>
<dbReference type="Pfam" id="PF07690">
    <property type="entry name" value="MFS_1"/>
    <property type="match status" value="1"/>
</dbReference>
<dbReference type="GO" id="GO:0022857">
    <property type="term" value="F:transmembrane transporter activity"/>
    <property type="evidence" value="ECO:0007669"/>
    <property type="project" value="InterPro"/>
</dbReference>
<name>A0AAE8N4H9_9PEZI</name>
<feature type="transmembrane region" description="Helical" evidence="8">
    <location>
        <begin position="464"/>
        <end position="487"/>
    </location>
</feature>
<feature type="compositionally biased region" description="Basic and acidic residues" evidence="7">
    <location>
        <begin position="32"/>
        <end position="42"/>
    </location>
</feature>
<keyword evidence="3" id="KW-0813">Transport</keyword>
<evidence type="ECO:0000256" key="1">
    <source>
        <dbReference type="ARBA" id="ARBA00004141"/>
    </source>
</evidence>
<dbReference type="PROSITE" id="PS50850">
    <property type="entry name" value="MFS"/>
    <property type="match status" value="1"/>
</dbReference>
<feature type="transmembrane region" description="Helical" evidence="8">
    <location>
        <begin position="398"/>
        <end position="418"/>
    </location>
</feature>
<dbReference type="GO" id="GO:0005886">
    <property type="term" value="C:plasma membrane"/>
    <property type="evidence" value="ECO:0007669"/>
    <property type="project" value="TreeGrafter"/>
</dbReference>
<reference evidence="10" key="1">
    <citation type="submission" date="2018-03" db="EMBL/GenBank/DDBJ databases">
        <authorList>
            <person name="Guldener U."/>
        </authorList>
    </citation>
    <scope>NUCLEOTIDE SEQUENCE</scope>
</reference>
<feature type="transmembrane region" description="Helical" evidence="8">
    <location>
        <begin position="543"/>
        <end position="561"/>
    </location>
</feature>
<feature type="transmembrane region" description="Helical" evidence="8">
    <location>
        <begin position="159"/>
        <end position="180"/>
    </location>
</feature>
<evidence type="ECO:0000313" key="11">
    <source>
        <dbReference type="Proteomes" id="UP001187682"/>
    </source>
</evidence>
<evidence type="ECO:0000313" key="10">
    <source>
        <dbReference type="EMBL" id="SPO05349.1"/>
    </source>
</evidence>
<feature type="transmembrane region" description="Helical" evidence="8">
    <location>
        <begin position="223"/>
        <end position="243"/>
    </location>
</feature>
<feature type="transmembrane region" description="Helical" evidence="8">
    <location>
        <begin position="133"/>
        <end position="153"/>
    </location>
</feature>
<dbReference type="PANTHER" id="PTHR23501">
    <property type="entry name" value="MAJOR FACILITATOR SUPERFAMILY"/>
    <property type="match status" value="1"/>
</dbReference>
<evidence type="ECO:0000256" key="4">
    <source>
        <dbReference type="ARBA" id="ARBA00022692"/>
    </source>
</evidence>
<keyword evidence="5 8" id="KW-1133">Transmembrane helix</keyword>
<keyword evidence="4 8" id="KW-0812">Transmembrane</keyword>
<dbReference type="InterPro" id="IPR020846">
    <property type="entry name" value="MFS_dom"/>
</dbReference>
<evidence type="ECO:0000256" key="8">
    <source>
        <dbReference type="SAM" id="Phobius"/>
    </source>
</evidence>
<dbReference type="PANTHER" id="PTHR23501:SF12">
    <property type="entry name" value="MAJOR FACILITATOR SUPERFAMILY (MFS) PROFILE DOMAIN-CONTAINING PROTEIN-RELATED"/>
    <property type="match status" value="1"/>
</dbReference>
<feature type="transmembrane region" description="Helical" evidence="8">
    <location>
        <begin position="64"/>
        <end position="82"/>
    </location>
</feature>
<evidence type="ECO:0000256" key="3">
    <source>
        <dbReference type="ARBA" id="ARBA00022448"/>
    </source>
</evidence>